<feature type="region of interest" description="Disordered" evidence="1">
    <location>
        <begin position="860"/>
        <end position="914"/>
    </location>
</feature>
<feature type="compositionally biased region" description="Basic and acidic residues" evidence="1">
    <location>
        <begin position="112"/>
        <end position="126"/>
    </location>
</feature>
<dbReference type="InParanoid" id="A0A0D0ECV2"/>
<feature type="compositionally biased region" description="Polar residues" evidence="1">
    <location>
        <begin position="257"/>
        <end position="278"/>
    </location>
</feature>
<feature type="compositionally biased region" description="Low complexity" evidence="1">
    <location>
        <begin position="812"/>
        <end position="845"/>
    </location>
</feature>
<protein>
    <submittedName>
        <fullName evidence="2">Uncharacterized protein</fullName>
    </submittedName>
</protein>
<feature type="region of interest" description="Disordered" evidence="1">
    <location>
        <begin position="477"/>
        <end position="500"/>
    </location>
</feature>
<feature type="region of interest" description="Disordered" evidence="1">
    <location>
        <begin position="328"/>
        <end position="354"/>
    </location>
</feature>
<evidence type="ECO:0000313" key="3">
    <source>
        <dbReference type="Proteomes" id="UP000054538"/>
    </source>
</evidence>
<dbReference type="STRING" id="930991.A0A0D0ECV2"/>
<feature type="compositionally biased region" description="Basic and acidic residues" evidence="1">
    <location>
        <begin position="546"/>
        <end position="566"/>
    </location>
</feature>
<feature type="compositionally biased region" description="Polar residues" evidence="1">
    <location>
        <begin position="238"/>
        <end position="247"/>
    </location>
</feature>
<reference evidence="2 3" key="1">
    <citation type="submission" date="2014-04" db="EMBL/GenBank/DDBJ databases">
        <authorList>
            <consortium name="DOE Joint Genome Institute"/>
            <person name="Kuo A."/>
            <person name="Kohler A."/>
            <person name="Jargeat P."/>
            <person name="Nagy L.G."/>
            <person name="Floudas D."/>
            <person name="Copeland A."/>
            <person name="Barry K.W."/>
            <person name="Cichocki N."/>
            <person name="Veneault-Fourrey C."/>
            <person name="LaButti K."/>
            <person name="Lindquist E.A."/>
            <person name="Lipzen A."/>
            <person name="Lundell T."/>
            <person name="Morin E."/>
            <person name="Murat C."/>
            <person name="Sun H."/>
            <person name="Tunlid A."/>
            <person name="Henrissat B."/>
            <person name="Grigoriev I.V."/>
            <person name="Hibbett D.S."/>
            <person name="Martin F."/>
            <person name="Nordberg H.P."/>
            <person name="Cantor M.N."/>
            <person name="Hua S.X."/>
        </authorList>
    </citation>
    <scope>NUCLEOTIDE SEQUENCE [LARGE SCALE GENOMIC DNA]</scope>
    <source>
        <strain evidence="2 3">Ve08.2h10</strain>
    </source>
</reference>
<reference evidence="3" key="2">
    <citation type="submission" date="2015-01" db="EMBL/GenBank/DDBJ databases">
        <title>Evolutionary Origins and Diversification of the Mycorrhizal Mutualists.</title>
        <authorList>
            <consortium name="DOE Joint Genome Institute"/>
            <consortium name="Mycorrhizal Genomics Consortium"/>
            <person name="Kohler A."/>
            <person name="Kuo A."/>
            <person name="Nagy L.G."/>
            <person name="Floudas D."/>
            <person name="Copeland A."/>
            <person name="Barry K.W."/>
            <person name="Cichocki N."/>
            <person name="Veneault-Fourrey C."/>
            <person name="LaButti K."/>
            <person name="Lindquist E.A."/>
            <person name="Lipzen A."/>
            <person name="Lundell T."/>
            <person name="Morin E."/>
            <person name="Murat C."/>
            <person name="Riley R."/>
            <person name="Ohm R."/>
            <person name="Sun H."/>
            <person name="Tunlid A."/>
            <person name="Henrissat B."/>
            <person name="Grigoriev I.V."/>
            <person name="Hibbett D.S."/>
            <person name="Martin F."/>
        </authorList>
    </citation>
    <scope>NUCLEOTIDE SEQUENCE [LARGE SCALE GENOMIC DNA]</scope>
    <source>
        <strain evidence="3">Ve08.2h10</strain>
    </source>
</reference>
<dbReference type="HOGENOM" id="CLU_012232_0_0_1"/>
<dbReference type="Proteomes" id="UP000054538">
    <property type="component" value="Unassembled WGS sequence"/>
</dbReference>
<feature type="compositionally biased region" description="Polar residues" evidence="1">
    <location>
        <begin position="739"/>
        <end position="777"/>
    </location>
</feature>
<evidence type="ECO:0000256" key="1">
    <source>
        <dbReference type="SAM" id="MobiDB-lite"/>
    </source>
</evidence>
<feature type="region of interest" description="Disordered" evidence="1">
    <location>
        <begin position="650"/>
        <end position="690"/>
    </location>
</feature>
<feature type="region of interest" description="Disordered" evidence="1">
    <location>
        <begin position="368"/>
        <end position="404"/>
    </location>
</feature>
<organism evidence="2 3">
    <name type="scientific">Paxillus rubicundulus Ve08.2h10</name>
    <dbReference type="NCBI Taxonomy" id="930991"/>
    <lineage>
        <taxon>Eukaryota</taxon>
        <taxon>Fungi</taxon>
        <taxon>Dikarya</taxon>
        <taxon>Basidiomycota</taxon>
        <taxon>Agaricomycotina</taxon>
        <taxon>Agaricomycetes</taxon>
        <taxon>Agaricomycetidae</taxon>
        <taxon>Boletales</taxon>
        <taxon>Paxilineae</taxon>
        <taxon>Paxillaceae</taxon>
        <taxon>Paxillus</taxon>
    </lineage>
</organism>
<feature type="compositionally biased region" description="Low complexity" evidence="1">
    <location>
        <begin position="189"/>
        <end position="199"/>
    </location>
</feature>
<evidence type="ECO:0000313" key="2">
    <source>
        <dbReference type="EMBL" id="KIL00016.1"/>
    </source>
</evidence>
<dbReference type="OrthoDB" id="2413468at2759"/>
<feature type="compositionally biased region" description="Low complexity" evidence="1">
    <location>
        <begin position="127"/>
        <end position="138"/>
    </location>
</feature>
<accession>A0A0D0ECV2</accession>
<feature type="region of interest" description="Disordered" evidence="1">
    <location>
        <begin position="532"/>
        <end position="626"/>
    </location>
</feature>
<feature type="region of interest" description="Disordered" evidence="1">
    <location>
        <begin position="1"/>
        <end position="217"/>
    </location>
</feature>
<feature type="region of interest" description="Disordered" evidence="1">
    <location>
        <begin position="421"/>
        <end position="441"/>
    </location>
</feature>
<gene>
    <name evidence="2" type="ORF">PAXRUDRAFT_130803</name>
</gene>
<feature type="region of interest" description="Disordered" evidence="1">
    <location>
        <begin position="739"/>
        <end position="845"/>
    </location>
</feature>
<feature type="compositionally biased region" description="Pro residues" evidence="1">
    <location>
        <begin position="575"/>
        <end position="591"/>
    </location>
</feature>
<feature type="compositionally biased region" description="Polar residues" evidence="1">
    <location>
        <begin position="880"/>
        <end position="890"/>
    </location>
</feature>
<dbReference type="AlphaFoldDB" id="A0A0D0ECV2"/>
<sequence>MRRPNPGRQETDAILSYYQSAEAGRGGSTSPSPPRSPSTITSSTSSSRSSDYSSDKESPATRTSSHPIQPHAASPSETLLTTSARRRTSVPPQGGTDRRRLGIVQMNTPEPPAHDGKKRSTEHATRSFDSSGAPSSGSRSRRSLATHWGDLALVAPPGAPPDTPSDLTPPMSAHTFNPQHSVSIGHPVSSSRSHTRSSSEAVGAFTKRSGWHVPRKSSREVAIVGTTSFPGAAVSVLQQPSKASPATDSLKPPLFQIPQSRSPSPGTSEISDSSSSANRGRLRKDALTPGVSPIKGLKELTTPVRMPNICIGDSKDISDYVVSPVVIHLSPQSPSPSSRPSSQTISPKTNLSGPLATMMPSSYLYYQPGLHATAGPLPPPPQAVFNIDPKAPPPPRPPRHSPVRRKGDLEAVKQSLQLPPHVAAALRTRPSSTPTRNETVPSCPLSTIVPVVASPPKGSSKYVSRFSQKLNLKHDSKSNHVREGAFPPSRLPTLDSETLAASPEDVTITLPRPDSMDDLVMSVGLAIDDMGIISSSDVPPPTVIEPPRRHEGRNGRRGLEIRRGENRLSISPSTSPEPPHPPHPPPPPSPPCSEESLAHSWVDPDKTFTLSGEKVPPVPAKNDISSLDRKSLKNALNIKRFSSLPRTPSLMSLNRLSAGSKRSSRTPSPSVAHSVPGPKPRVRRTRSTSPPAMHFADLIVKKSALERSMGYADKINELYNHDCGLGDWVAETRHKALHPQSSVKRLTVNSSGGPRAPSTSSPSIAPRHISQSSTDSGVTFPRRADAYSATDLSARPIGDNSQPNAPPPLPYPALAAAPRSGPSRASTIIATSSTSSARSTATPSLTAKSPVSFFTSLGRKTSIKKEKGGPLTPTPHVNVLSKSPPRTKQPSPCLANPPPVTQSVPGGPRAPPNRMQRSQTIIISPQNSLNGASHQRSSTLAGRLSLLNGRANADKQNDCMSEAEFSRQVDELAAILPKADRDVLAIYLRRAGQDTLAIGQYLDDVKNGTLRYE</sequence>
<feature type="region of interest" description="Disordered" evidence="1">
    <location>
        <begin position="238"/>
        <end position="303"/>
    </location>
</feature>
<feature type="compositionally biased region" description="Polar residues" evidence="1">
    <location>
        <begin position="650"/>
        <end position="671"/>
    </location>
</feature>
<proteinExistence type="predicted"/>
<feature type="compositionally biased region" description="Low complexity" evidence="1">
    <location>
        <begin position="37"/>
        <end position="52"/>
    </location>
</feature>
<keyword evidence="3" id="KW-1185">Reference proteome</keyword>
<feature type="compositionally biased region" description="Polar residues" evidence="1">
    <location>
        <begin position="429"/>
        <end position="440"/>
    </location>
</feature>
<dbReference type="EMBL" id="KN824844">
    <property type="protein sequence ID" value="KIL00016.1"/>
    <property type="molecule type" value="Genomic_DNA"/>
</dbReference>
<name>A0A0D0ECV2_9AGAM</name>
<feature type="compositionally biased region" description="Low complexity" evidence="1">
    <location>
        <begin position="330"/>
        <end position="347"/>
    </location>
</feature>